<dbReference type="RefSeq" id="WP_179237543.1">
    <property type="nucleotide sequence ID" value="NZ_JACBNQ010000005.1"/>
</dbReference>
<evidence type="ECO:0000313" key="1">
    <source>
        <dbReference type="EMBL" id="NYB73848.1"/>
    </source>
</evidence>
<name>A0A974BIL2_SEDHY</name>
<accession>A0A974BIL2</accession>
<reference evidence="1" key="1">
    <citation type="submission" date="2020-07" db="EMBL/GenBank/DDBJ databases">
        <title>Genomic analysis of a strain of Sedimentibacter Hydroxybenzoicus DSM7310.</title>
        <authorList>
            <person name="Ma S."/>
        </authorList>
    </citation>
    <scope>NUCLEOTIDE SEQUENCE</scope>
    <source>
        <strain evidence="1">DSM 7310</strain>
    </source>
</reference>
<proteinExistence type="predicted"/>
<comment type="caution">
    <text evidence="1">The sequence shown here is derived from an EMBL/GenBank/DDBJ whole genome shotgun (WGS) entry which is preliminary data.</text>
</comment>
<evidence type="ECO:0000313" key="2">
    <source>
        <dbReference type="Proteomes" id="UP000611629"/>
    </source>
</evidence>
<dbReference type="Proteomes" id="UP000611629">
    <property type="component" value="Unassembled WGS sequence"/>
</dbReference>
<protein>
    <submittedName>
        <fullName evidence="1">Uncharacterized protein</fullName>
    </submittedName>
</protein>
<gene>
    <name evidence="1" type="ORF">HZF24_06810</name>
</gene>
<dbReference type="AlphaFoldDB" id="A0A974BIL2"/>
<dbReference type="EMBL" id="JACBNQ010000005">
    <property type="protein sequence ID" value="NYB73848.1"/>
    <property type="molecule type" value="Genomic_DNA"/>
</dbReference>
<organism evidence="1 2">
    <name type="scientific">Sedimentibacter hydroxybenzoicus DSM 7310</name>
    <dbReference type="NCBI Taxonomy" id="1123245"/>
    <lineage>
        <taxon>Bacteria</taxon>
        <taxon>Bacillati</taxon>
        <taxon>Bacillota</taxon>
        <taxon>Tissierellia</taxon>
        <taxon>Sedimentibacter</taxon>
    </lineage>
</organism>
<sequence length="100" mass="11376">MYILSDLEGNLIQFGNFNTDIDNRILEMSEAFDKEIIGTEDEELCNKALLYNSFKLKVVNGVIFDVMPVESVIPEPSKEPTIEDYLVDLDFRVSLIELGV</sequence>
<keyword evidence="2" id="KW-1185">Reference proteome</keyword>